<proteinExistence type="predicted"/>
<evidence type="ECO:0000313" key="7">
    <source>
        <dbReference type="EMBL" id="GBG31519.1"/>
    </source>
</evidence>
<dbReference type="OrthoDB" id="1601at2759"/>
<dbReference type="PANTHER" id="PTHR10778">
    <property type="entry name" value="SOLUTE CARRIER FAMILY 35 MEMBER B"/>
    <property type="match status" value="1"/>
</dbReference>
<comment type="caution">
    <text evidence="7">The sequence shown here is derived from an EMBL/GenBank/DDBJ whole genome shotgun (WGS) entry which is preliminary data.</text>
</comment>
<keyword evidence="5 6" id="KW-0472">Membrane</keyword>
<feature type="transmembrane region" description="Helical" evidence="6">
    <location>
        <begin position="250"/>
        <end position="275"/>
    </location>
</feature>
<keyword evidence="2" id="KW-0813">Transport</keyword>
<dbReference type="InParanoid" id="A0A2R5GMI8"/>
<dbReference type="GO" id="GO:0005789">
    <property type="term" value="C:endoplasmic reticulum membrane"/>
    <property type="evidence" value="ECO:0007669"/>
    <property type="project" value="TreeGrafter"/>
</dbReference>
<organism evidence="7 8">
    <name type="scientific">Hondaea fermentalgiana</name>
    <dbReference type="NCBI Taxonomy" id="2315210"/>
    <lineage>
        <taxon>Eukaryota</taxon>
        <taxon>Sar</taxon>
        <taxon>Stramenopiles</taxon>
        <taxon>Bigyra</taxon>
        <taxon>Labyrinthulomycetes</taxon>
        <taxon>Thraustochytrida</taxon>
        <taxon>Thraustochytriidae</taxon>
        <taxon>Hondaea</taxon>
    </lineage>
</organism>
<protein>
    <submittedName>
        <fullName evidence="7">UDP-galactose transporter-like 1</fullName>
    </submittedName>
</protein>
<accession>A0A2R5GMI8</accession>
<dbReference type="GO" id="GO:0005460">
    <property type="term" value="F:UDP-glucose transmembrane transporter activity"/>
    <property type="evidence" value="ECO:0007669"/>
    <property type="project" value="TreeGrafter"/>
</dbReference>
<evidence type="ECO:0000256" key="1">
    <source>
        <dbReference type="ARBA" id="ARBA00004141"/>
    </source>
</evidence>
<evidence type="ECO:0000256" key="4">
    <source>
        <dbReference type="ARBA" id="ARBA00022989"/>
    </source>
</evidence>
<dbReference type="InterPro" id="IPR013657">
    <property type="entry name" value="SCL35B1-4/HUT1"/>
</dbReference>
<feature type="transmembrane region" description="Helical" evidence="6">
    <location>
        <begin position="210"/>
        <end position="230"/>
    </location>
</feature>
<reference evidence="7 8" key="1">
    <citation type="submission" date="2017-12" db="EMBL/GenBank/DDBJ databases">
        <title>Sequencing, de novo assembly and annotation of complete genome of a new Thraustochytrid species, strain FCC1311.</title>
        <authorList>
            <person name="Sedici K."/>
            <person name="Godart F."/>
            <person name="Aiese Cigliano R."/>
            <person name="Sanseverino W."/>
            <person name="Barakat M."/>
            <person name="Ortet P."/>
            <person name="Marechal E."/>
            <person name="Cagnac O."/>
            <person name="Amato A."/>
        </authorList>
    </citation>
    <scope>NUCLEOTIDE SEQUENCE [LARGE SCALE GENOMIC DNA]</scope>
</reference>
<name>A0A2R5GMI8_9STRA</name>
<dbReference type="FunCoup" id="A0A2R5GMI8">
    <property type="interactions" value="386"/>
</dbReference>
<evidence type="ECO:0000256" key="6">
    <source>
        <dbReference type="SAM" id="Phobius"/>
    </source>
</evidence>
<dbReference type="Proteomes" id="UP000241890">
    <property type="component" value="Unassembled WGS sequence"/>
</dbReference>
<feature type="transmembrane region" description="Helical" evidence="6">
    <location>
        <begin position="145"/>
        <end position="164"/>
    </location>
</feature>
<dbReference type="AlphaFoldDB" id="A0A2R5GMI8"/>
<dbReference type="GO" id="GO:0005459">
    <property type="term" value="F:UDP-galactose transmembrane transporter activity"/>
    <property type="evidence" value="ECO:0007669"/>
    <property type="project" value="TreeGrafter"/>
</dbReference>
<keyword evidence="3 6" id="KW-0812">Transmembrane</keyword>
<keyword evidence="8" id="KW-1185">Reference proteome</keyword>
<feature type="transmembrane region" description="Helical" evidence="6">
    <location>
        <begin position="84"/>
        <end position="104"/>
    </location>
</feature>
<dbReference type="GO" id="GO:0000139">
    <property type="term" value="C:Golgi membrane"/>
    <property type="evidence" value="ECO:0007669"/>
    <property type="project" value="TreeGrafter"/>
</dbReference>
<keyword evidence="4 6" id="KW-1133">Transmembrane helix</keyword>
<sequence>MRSELQLAVATGGIYFFYLYYGILQERIYKPDEQDGTRFGFTLFLLSVQCLFNFALGGIMSLVLDGGRLTQKKPVSASAETAPLGLRFSGTAWLAFFSATYLAAMSCSNMALQHVSYPFQALAKSCKMVPVMLANVVLGGKSYSVTEYLIVLMITGGVVLFRLAKSKQGFGMEGNSAMGLTLLAGSLCLDGVTGSSQRLFSSEFKPSSNFLMAGMNFFSLLYVVPVVLYTGEFFAAVDYVQAHPAVTYDLIAFSVCSAVGQVFIFYSVVTLGPLATTTITTTRKFFTVLLSTILYPENQFNNGQWFAVALVFAGLGSEIVQKYARTQDKQIAKKDE</sequence>
<evidence type="ECO:0000256" key="3">
    <source>
        <dbReference type="ARBA" id="ARBA00022692"/>
    </source>
</evidence>
<gene>
    <name evidence="7" type="ORF">FCC1311_077432</name>
</gene>
<dbReference type="PANTHER" id="PTHR10778:SF18">
    <property type="entry name" value="SUGAR PHOSPHATE TRANSPORTER DOMAIN-CONTAINING PROTEIN"/>
    <property type="match status" value="1"/>
</dbReference>
<evidence type="ECO:0000313" key="8">
    <source>
        <dbReference type="Proteomes" id="UP000241890"/>
    </source>
</evidence>
<evidence type="ECO:0000256" key="5">
    <source>
        <dbReference type="ARBA" id="ARBA00023136"/>
    </source>
</evidence>
<dbReference type="EMBL" id="BEYU01000099">
    <property type="protein sequence ID" value="GBG31519.1"/>
    <property type="molecule type" value="Genomic_DNA"/>
</dbReference>
<feature type="transmembrane region" description="Helical" evidence="6">
    <location>
        <begin position="7"/>
        <end position="23"/>
    </location>
</feature>
<dbReference type="Pfam" id="PF08449">
    <property type="entry name" value="UAA"/>
    <property type="match status" value="1"/>
</dbReference>
<evidence type="ECO:0000256" key="2">
    <source>
        <dbReference type="ARBA" id="ARBA00022448"/>
    </source>
</evidence>
<feature type="transmembrane region" description="Helical" evidence="6">
    <location>
        <begin position="43"/>
        <end position="64"/>
    </location>
</feature>
<comment type="subcellular location">
    <subcellularLocation>
        <location evidence="1">Membrane</location>
        <topology evidence="1">Multi-pass membrane protein</topology>
    </subcellularLocation>
</comment>